<dbReference type="Gene3D" id="1.20.1250.20">
    <property type="entry name" value="MFS general substrate transporter like domains"/>
    <property type="match status" value="2"/>
</dbReference>
<dbReference type="Proteomes" id="UP000295543">
    <property type="component" value="Unassembled WGS sequence"/>
</dbReference>
<protein>
    <submittedName>
        <fullName evidence="8">MFS transporter</fullName>
    </submittedName>
</protein>
<dbReference type="SUPFAM" id="SSF103473">
    <property type="entry name" value="MFS general substrate transporter"/>
    <property type="match status" value="1"/>
</dbReference>
<dbReference type="InterPro" id="IPR004752">
    <property type="entry name" value="AmpG_permease/AT-1"/>
</dbReference>
<feature type="transmembrane region" description="Helical" evidence="6">
    <location>
        <begin position="374"/>
        <end position="395"/>
    </location>
</feature>
<feature type="domain" description="Major facilitator superfamily (MFS) profile" evidence="7">
    <location>
        <begin position="1"/>
        <end position="400"/>
    </location>
</feature>
<dbReference type="PANTHER" id="PTHR12778:SF10">
    <property type="entry name" value="MAJOR FACILITATOR SUPERFAMILY DOMAIN-CONTAINING PROTEIN 3"/>
    <property type="match status" value="1"/>
</dbReference>
<dbReference type="Pfam" id="PF07690">
    <property type="entry name" value="MFS_1"/>
    <property type="match status" value="1"/>
</dbReference>
<feature type="transmembrane region" description="Helical" evidence="6">
    <location>
        <begin position="70"/>
        <end position="88"/>
    </location>
</feature>
<keyword evidence="2" id="KW-0813">Transport</keyword>
<evidence type="ECO:0000256" key="2">
    <source>
        <dbReference type="ARBA" id="ARBA00022448"/>
    </source>
</evidence>
<comment type="subcellular location">
    <subcellularLocation>
        <location evidence="1">Membrane</location>
        <topology evidence="1">Multi-pass membrane protein</topology>
    </subcellularLocation>
</comment>
<keyword evidence="4 6" id="KW-1133">Transmembrane helix</keyword>
<feature type="transmembrane region" description="Helical" evidence="6">
    <location>
        <begin position="313"/>
        <end position="334"/>
    </location>
</feature>
<dbReference type="EMBL" id="SMTG01000007">
    <property type="protein sequence ID" value="TDK29269.1"/>
    <property type="molecule type" value="Genomic_DNA"/>
</dbReference>
<dbReference type="PROSITE" id="PS50850">
    <property type="entry name" value="MFS"/>
    <property type="match status" value="1"/>
</dbReference>
<feature type="transmembrane region" description="Helical" evidence="6">
    <location>
        <begin position="346"/>
        <end position="368"/>
    </location>
</feature>
<dbReference type="InterPro" id="IPR011701">
    <property type="entry name" value="MFS"/>
</dbReference>
<feature type="transmembrane region" description="Helical" evidence="6">
    <location>
        <begin position="258"/>
        <end position="275"/>
    </location>
</feature>
<accession>A0A4R5U6C8</accession>
<evidence type="ECO:0000256" key="1">
    <source>
        <dbReference type="ARBA" id="ARBA00004141"/>
    </source>
</evidence>
<feature type="transmembrane region" description="Helical" evidence="6">
    <location>
        <begin position="30"/>
        <end position="49"/>
    </location>
</feature>
<gene>
    <name evidence="8" type="ORF">E2F49_14955</name>
</gene>
<evidence type="ECO:0000256" key="5">
    <source>
        <dbReference type="ARBA" id="ARBA00023136"/>
    </source>
</evidence>
<name>A0A4R5U6C8_9GAMM</name>
<dbReference type="InterPro" id="IPR036259">
    <property type="entry name" value="MFS_trans_sf"/>
</dbReference>
<feature type="transmembrane region" description="Helical" evidence="6">
    <location>
        <begin position="159"/>
        <end position="179"/>
    </location>
</feature>
<feature type="transmembrane region" description="Helical" evidence="6">
    <location>
        <begin position="129"/>
        <end position="153"/>
    </location>
</feature>
<dbReference type="NCBIfam" id="TIGR00901">
    <property type="entry name" value="2A0125"/>
    <property type="match status" value="1"/>
</dbReference>
<dbReference type="GO" id="GO:0016020">
    <property type="term" value="C:membrane"/>
    <property type="evidence" value="ECO:0007669"/>
    <property type="project" value="UniProtKB-SubCell"/>
</dbReference>
<keyword evidence="5 6" id="KW-0472">Membrane</keyword>
<feature type="transmembrane region" description="Helical" evidence="6">
    <location>
        <begin position="94"/>
        <end position="117"/>
    </location>
</feature>
<sequence>MFFFGFASGLPFLLVAGTLAYWLREGGIELREITMIASAGMAYSFKFLWAPLVDRWRLPLLGRLGQRRGWLLLAMVAVMVGLIAMAAVGTGPLALFVGFTLLVAFSGATLDIAVDAYRVEIAPKNAQGALVATYSLGYRIALIVTGALALVLADHVAWPVVYQAMAACMLVPIVTVFVAREPDVVRTRVQNWAQGLREGVVEPFADFFRRFGGKVALGILLFILAMKASDQALIGGIIGPFYLDQGFTKTEIAAVTKVYGIWIGIAGAFIGGIAVARWGIQWPLFVAIVLGAVSNLLYVTLIGADGDLTRLTIVISGENLAQGFLGTVAVAYLSALVNQRYTATQYALFSSLIMLPGKVLGFFSGQIVEATDGYAAYFVITAVVAVPALVLFFWLKPRVRLDNGDAPATGDATE</sequence>
<keyword evidence="3 6" id="KW-0812">Transmembrane</keyword>
<feature type="transmembrane region" description="Helical" evidence="6">
    <location>
        <begin position="282"/>
        <end position="301"/>
    </location>
</feature>
<dbReference type="OrthoDB" id="9787815at2"/>
<dbReference type="InterPro" id="IPR020846">
    <property type="entry name" value="MFS_dom"/>
</dbReference>
<proteinExistence type="predicted"/>
<dbReference type="GO" id="GO:0022857">
    <property type="term" value="F:transmembrane transporter activity"/>
    <property type="evidence" value="ECO:0007669"/>
    <property type="project" value="InterPro"/>
</dbReference>
<reference evidence="8 9" key="1">
    <citation type="submission" date="2019-03" db="EMBL/GenBank/DDBJ databases">
        <title>Luteimonas zhaokaii sp.nov., isolated from the rectal contents of Plateau pika in Yushu, Qinghai Province, China.</title>
        <authorList>
            <person name="Zhang G."/>
        </authorList>
    </citation>
    <scope>NUCLEOTIDE SEQUENCE [LARGE SCALE GENOMIC DNA]</scope>
    <source>
        <strain evidence="8 9">THG-MD21</strain>
    </source>
</reference>
<evidence type="ECO:0000313" key="9">
    <source>
        <dbReference type="Proteomes" id="UP000295543"/>
    </source>
</evidence>
<evidence type="ECO:0000313" key="8">
    <source>
        <dbReference type="EMBL" id="TDK29269.1"/>
    </source>
</evidence>
<comment type="caution">
    <text evidence="8">The sequence shown here is derived from an EMBL/GenBank/DDBJ whole genome shotgun (WGS) entry which is preliminary data.</text>
</comment>
<dbReference type="AlphaFoldDB" id="A0A4R5U6C8"/>
<evidence type="ECO:0000256" key="3">
    <source>
        <dbReference type="ARBA" id="ARBA00022692"/>
    </source>
</evidence>
<evidence type="ECO:0000256" key="4">
    <source>
        <dbReference type="ARBA" id="ARBA00022989"/>
    </source>
</evidence>
<feature type="transmembrane region" description="Helical" evidence="6">
    <location>
        <begin position="215"/>
        <end position="238"/>
    </location>
</feature>
<evidence type="ECO:0000259" key="7">
    <source>
        <dbReference type="PROSITE" id="PS50850"/>
    </source>
</evidence>
<organism evidence="8 9">
    <name type="scientific">Luteimonas terrae</name>
    <dbReference type="NCBI Taxonomy" id="1530191"/>
    <lineage>
        <taxon>Bacteria</taxon>
        <taxon>Pseudomonadati</taxon>
        <taxon>Pseudomonadota</taxon>
        <taxon>Gammaproteobacteria</taxon>
        <taxon>Lysobacterales</taxon>
        <taxon>Lysobacteraceae</taxon>
        <taxon>Luteimonas</taxon>
    </lineage>
</organism>
<dbReference type="PANTHER" id="PTHR12778">
    <property type="entry name" value="SOLUTE CARRIER FAMILY 33 ACETYL-COA TRANSPORTER -RELATED"/>
    <property type="match status" value="1"/>
</dbReference>
<evidence type="ECO:0000256" key="6">
    <source>
        <dbReference type="SAM" id="Phobius"/>
    </source>
</evidence>
<keyword evidence="9" id="KW-1185">Reference proteome</keyword>